<organism evidence="1">
    <name type="scientific">Rhizophora mucronata</name>
    <name type="common">Asiatic mangrove</name>
    <dbReference type="NCBI Taxonomy" id="61149"/>
    <lineage>
        <taxon>Eukaryota</taxon>
        <taxon>Viridiplantae</taxon>
        <taxon>Streptophyta</taxon>
        <taxon>Embryophyta</taxon>
        <taxon>Tracheophyta</taxon>
        <taxon>Spermatophyta</taxon>
        <taxon>Magnoliopsida</taxon>
        <taxon>eudicotyledons</taxon>
        <taxon>Gunneridae</taxon>
        <taxon>Pentapetalae</taxon>
        <taxon>rosids</taxon>
        <taxon>fabids</taxon>
        <taxon>Malpighiales</taxon>
        <taxon>Rhizophoraceae</taxon>
        <taxon>Rhizophora</taxon>
    </lineage>
</organism>
<dbReference type="PROSITE" id="PS51257">
    <property type="entry name" value="PROKAR_LIPOPROTEIN"/>
    <property type="match status" value="1"/>
</dbReference>
<proteinExistence type="predicted"/>
<dbReference type="AlphaFoldDB" id="A0A2P2QDJ9"/>
<protein>
    <submittedName>
        <fullName evidence="1">Uncharacterized protein</fullName>
    </submittedName>
</protein>
<name>A0A2P2QDJ9_RHIMU</name>
<dbReference type="EMBL" id="GGEC01084565">
    <property type="protein sequence ID" value="MBX65049.1"/>
    <property type="molecule type" value="Transcribed_RNA"/>
</dbReference>
<sequence>MFFGRNYFITHLSNPKVKRPPLSLWIHCFGSISCPYDSKII</sequence>
<evidence type="ECO:0000313" key="1">
    <source>
        <dbReference type="EMBL" id="MBX65049.1"/>
    </source>
</evidence>
<reference evidence="1" key="1">
    <citation type="submission" date="2018-02" db="EMBL/GenBank/DDBJ databases">
        <title>Rhizophora mucronata_Transcriptome.</title>
        <authorList>
            <person name="Meera S.P."/>
            <person name="Sreeshan A."/>
            <person name="Augustine A."/>
        </authorList>
    </citation>
    <scope>NUCLEOTIDE SEQUENCE</scope>
    <source>
        <tissue evidence="1">Leaf</tissue>
    </source>
</reference>
<accession>A0A2P2QDJ9</accession>